<name>A0A7J7INB0_9RHOD</name>
<reference evidence="10 11" key="1">
    <citation type="journal article" date="2020" name="J. Phycol.">
        <title>Comparative genome analysis reveals Cyanidiococcus gen. nov., a new extremophilic red algal genus sister to Cyanidioschyzon (Cyanidioschyzonaceae, Rhodophyta).</title>
        <authorList>
            <person name="Liu S.-L."/>
            <person name="Chiang Y.-R."/>
            <person name="Yoon H.S."/>
            <person name="Fu H.-Y."/>
        </authorList>
    </citation>
    <scope>NUCLEOTIDE SEQUENCE [LARGE SCALE GENOMIC DNA]</scope>
    <source>
        <strain evidence="10 11">THAL066</strain>
    </source>
</reference>
<keyword evidence="7" id="KW-0479">Metal-binding</keyword>
<evidence type="ECO:0000313" key="10">
    <source>
        <dbReference type="EMBL" id="KAF6004054.1"/>
    </source>
</evidence>
<evidence type="ECO:0000256" key="8">
    <source>
        <dbReference type="ARBA" id="ARBA00023163"/>
    </source>
</evidence>
<dbReference type="NCBIfam" id="TIGR00335">
    <property type="entry name" value="primase_sml"/>
    <property type="match status" value="1"/>
</dbReference>
<evidence type="ECO:0000256" key="1">
    <source>
        <dbReference type="ARBA" id="ARBA00009762"/>
    </source>
</evidence>
<dbReference type="InterPro" id="IPR014052">
    <property type="entry name" value="DNA_primase_ssu_euk/arc"/>
</dbReference>
<protein>
    <recommendedName>
        <fullName evidence="9">DNA primase</fullName>
        <ecNumber evidence="9">2.7.7.-</ecNumber>
    </recommendedName>
</protein>
<keyword evidence="11" id="KW-1185">Reference proteome</keyword>
<dbReference type="Pfam" id="PF01896">
    <property type="entry name" value="DNA_primase_S"/>
    <property type="match status" value="1"/>
</dbReference>
<dbReference type="AlphaFoldDB" id="A0A7J7INB0"/>
<dbReference type="Gene3D" id="3.90.920.10">
    <property type="entry name" value="DNA primase, PRIM domain"/>
    <property type="match status" value="1"/>
</dbReference>
<keyword evidence="4 9" id="KW-0808">Transferase</keyword>
<dbReference type="EMBL" id="VWRR01000004">
    <property type="protein sequence ID" value="KAF6004054.1"/>
    <property type="molecule type" value="Genomic_DNA"/>
</dbReference>
<keyword evidence="6 9" id="KW-0235">DNA replication</keyword>
<keyword evidence="5" id="KW-0548">Nucleotidyltransferase</keyword>
<evidence type="ECO:0000256" key="5">
    <source>
        <dbReference type="ARBA" id="ARBA00022695"/>
    </source>
</evidence>
<dbReference type="GO" id="GO:0005658">
    <property type="term" value="C:alpha DNA polymerase:primase complex"/>
    <property type="evidence" value="ECO:0007669"/>
    <property type="project" value="UniProtKB-ARBA"/>
</dbReference>
<proteinExistence type="inferred from homology"/>
<evidence type="ECO:0000256" key="2">
    <source>
        <dbReference type="ARBA" id="ARBA00022478"/>
    </source>
</evidence>
<dbReference type="InterPro" id="IPR002755">
    <property type="entry name" value="DNA_primase_S"/>
</dbReference>
<dbReference type="PANTHER" id="PTHR10536">
    <property type="entry name" value="DNA PRIMASE SMALL SUBUNIT"/>
    <property type="match status" value="1"/>
</dbReference>
<organism evidence="10 11">
    <name type="scientific">Cyanidiococcus yangmingshanensis</name>
    <dbReference type="NCBI Taxonomy" id="2690220"/>
    <lineage>
        <taxon>Eukaryota</taxon>
        <taxon>Rhodophyta</taxon>
        <taxon>Bangiophyceae</taxon>
        <taxon>Cyanidiales</taxon>
        <taxon>Cyanidiaceae</taxon>
        <taxon>Cyanidiococcus</taxon>
    </lineage>
</organism>
<evidence type="ECO:0000256" key="3">
    <source>
        <dbReference type="ARBA" id="ARBA00022515"/>
    </source>
</evidence>
<keyword evidence="2 9" id="KW-0240">DNA-directed RNA polymerase</keyword>
<dbReference type="GO" id="GO:0006269">
    <property type="term" value="P:DNA replication, synthesis of primer"/>
    <property type="evidence" value="ECO:0007669"/>
    <property type="project" value="UniProtKB-KW"/>
</dbReference>
<gene>
    <name evidence="10" type="ORF">F1559_000866</name>
</gene>
<comment type="similarity">
    <text evidence="1 9">Belongs to the eukaryotic-type primase small subunit family.</text>
</comment>
<dbReference type="GO" id="GO:0003899">
    <property type="term" value="F:DNA-directed RNA polymerase activity"/>
    <property type="evidence" value="ECO:0007669"/>
    <property type="project" value="InterPro"/>
</dbReference>
<evidence type="ECO:0000313" key="11">
    <source>
        <dbReference type="Proteomes" id="UP000530660"/>
    </source>
</evidence>
<sequence>MRKRVCADSPQESCDHSDQVADEKVMEREAELAAVQALILPGLNRRESLRRYYAEWFPAPMIERWLADHVDSDGRSSLHFREFSFTLEDSDGSERFIRYLSYEDAATFAAELVRMTPLRYDIGAVYDANPRDRHRRLNKLEPMERELVFDVDLDVYEPVIALGHDTDNLKAAIAQDPLRACTENWLFIEAAVAVLERALREDFGFQHILWVFSGRRGIHAWVCDPRARRLSDEARAAIVEYLQYRAPLTGVGAAAASSSMSRAPTALMHPSLRRAAEILMPFMDRFLDQRPGIWFDEQAVRTLLALCPDSRVRETLGHALRRSHSADSASTTWRNMLQRLEDKRLDTDAALHIVLHLLYPRLDVNVTRQRNHLLKGPFSVHPKTNCICVPFTPDRVSSFRPERDVPQLIPLVTGDAASQQQMRACLEMMQAFVARLRGCTPPRPPMDGV</sequence>
<keyword evidence="8" id="KW-0804">Transcription</keyword>
<evidence type="ECO:0000256" key="4">
    <source>
        <dbReference type="ARBA" id="ARBA00022679"/>
    </source>
</evidence>
<dbReference type="Proteomes" id="UP000530660">
    <property type="component" value="Unassembled WGS sequence"/>
</dbReference>
<dbReference type="SUPFAM" id="SSF56747">
    <property type="entry name" value="Prim-pol domain"/>
    <property type="match status" value="1"/>
</dbReference>
<evidence type="ECO:0000256" key="6">
    <source>
        <dbReference type="ARBA" id="ARBA00022705"/>
    </source>
</evidence>
<accession>A0A7J7INB0</accession>
<keyword evidence="3 9" id="KW-0639">Primosome</keyword>
<evidence type="ECO:0000256" key="9">
    <source>
        <dbReference type="RuleBase" id="RU003514"/>
    </source>
</evidence>
<comment type="caution">
    <text evidence="10">The sequence shown here is derived from an EMBL/GenBank/DDBJ whole genome shotgun (WGS) entry which is preliminary data.</text>
</comment>
<dbReference type="OrthoDB" id="19606at2759"/>
<dbReference type="EC" id="2.7.7.-" evidence="9"/>
<evidence type="ECO:0000256" key="7">
    <source>
        <dbReference type="ARBA" id="ARBA00022723"/>
    </source>
</evidence>
<dbReference type="GO" id="GO:0046872">
    <property type="term" value="F:metal ion binding"/>
    <property type="evidence" value="ECO:0007669"/>
    <property type="project" value="UniProtKB-KW"/>
</dbReference>